<dbReference type="AlphaFoldDB" id="A0A6A6DQL7"/>
<proteinExistence type="predicted"/>
<dbReference type="EMBL" id="ML994650">
    <property type="protein sequence ID" value="KAF2181897.1"/>
    <property type="molecule type" value="Genomic_DNA"/>
</dbReference>
<protein>
    <submittedName>
        <fullName evidence="1">Uncharacterized protein</fullName>
    </submittedName>
</protein>
<organism evidence="1 2">
    <name type="scientific">Zopfia rhizophila CBS 207.26</name>
    <dbReference type="NCBI Taxonomy" id="1314779"/>
    <lineage>
        <taxon>Eukaryota</taxon>
        <taxon>Fungi</taxon>
        <taxon>Dikarya</taxon>
        <taxon>Ascomycota</taxon>
        <taxon>Pezizomycotina</taxon>
        <taxon>Dothideomycetes</taxon>
        <taxon>Dothideomycetes incertae sedis</taxon>
        <taxon>Zopfiaceae</taxon>
        <taxon>Zopfia</taxon>
    </lineage>
</organism>
<reference evidence="1" key="1">
    <citation type="journal article" date="2020" name="Stud. Mycol.">
        <title>101 Dothideomycetes genomes: a test case for predicting lifestyles and emergence of pathogens.</title>
        <authorList>
            <person name="Haridas S."/>
            <person name="Albert R."/>
            <person name="Binder M."/>
            <person name="Bloem J."/>
            <person name="Labutti K."/>
            <person name="Salamov A."/>
            <person name="Andreopoulos B."/>
            <person name="Baker S."/>
            <person name="Barry K."/>
            <person name="Bills G."/>
            <person name="Bluhm B."/>
            <person name="Cannon C."/>
            <person name="Castanera R."/>
            <person name="Culley D."/>
            <person name="Daum C."/>
            <person name="Ezra D."/>
            <person name="Gonzalez J."/>
            <person name="Henrissat B."/>
            <person name="Kuo A."/>
            <person name="Liang C."/>
            <person name="Lipzen A."/>
            <person name="Lutzoni F."/>
            <person name="Magnuson J."/>
            <person name="Mondo S."/>
            <person name="Nolan M."/>
            <person name="Ohm R."/>
            <person name="Pangilinan J."/>
            <person name="Park H.-J."/>
            <person name="Ramirez L."/>
            <person name="Alfaro M."/>
            <person name="Sun H."/>
            <person name="Tritt A."/>
            <person name="Yoshinaga Y."/>
            <person name="Zwiers L.-H."/>
            <person name="Turgeon B."/>
            <person name="Goodwin S."/>
            <person name="Spatafora J."/>
            <person name="Crous P."/>
            <person name="Grigoriev I."/>
        </authorList>
    </citation>
    <scope>NUCLEOTIDE SEQUENCE</scope>
    <source>
        <strain evidence="1">CBS 207.26</strain>
    </source>
</reference>
<dbReference type="Proteomes" id="UP000800200">
    <property type="component" value="Unassembled WGS sequence"/>
</dbReference>
<evidence type="ECO:0000313" key="2">
    <source>
        <dbReference type="Proteomes" id="UP000800200"/>
    </source>
</evidence>
<evidence type="ECO:0000313" key="1">
    <source>
        <dbReference type="EMBL" id="KAF2181897.1"/>
    </source>
</evidence>
<gene>
    <name evidence="1" type="ORF">K469DRAFT_691524</name>
</gene>
<keyword evidence="2" id="KW-1185">Reference proteome</keyword>
<name>A0A6A6DQL7_9PEZI</name>
<sequence>MQFHAEIIAYQCVPASADLTGSVSTGHLKVKGIISQALLRYTQSLVGQPSCSYIASCGTTQAPFNESKVRIKPNYTVGGHKAYVDFDLIQDGLLKPNSAIQIHSLHLASYYYSDRILELPTCQYVTRPGRRSWSLLLRQVEDDKFERVGELEEDYHHDTTKLNVALKERVVQIV</sequence>
<accession>A0A6A6DQL7</accession>